<protein>
    <recommendedName>
        <fullName evidence="6">Long-chain-fatty-acid--CoA ligase</fullName>
    </recommendedName>
</protein>
<organism evidence="10 11">
    <name type="scientific">Plakobranchus ocellatus</name>
    <dbReference type="NCBI Taxonomy" id="259542"/>
    <lineage>
        <taxon>Eukaryota</taxon>
        <taxon>Metazoa</taxon>
        <taxon>Spiralia</taxon>
        <taxon>Lophotrochozoa</taxon>
        <taxon>Mollusca</taxon>
        <taxon>Gastropoda</taxon>
        <taxon>Heterobranchia</taxon>
        <taxon>Euthyneura</taxon>
        <taxon>Panpulmonata</taxon>
        <taxon>Sacoglossa</taxon>
        <taxon>Placobranchoidea</taxon>
        <taxon>Plakobranchidae</taxon>
        <taxon>Plakobranchus</taxon>
    </lineage>
</organism>
<dbReference type="InterPro" id="IPR020845">
    <property type="entry name" value="AMP-binding_CS"/>
</dbReference>
<evidence type="ECO:0000313" key="10">
    <source>
        <dbReference type="EMBL" id="GFO49498.1"/>
    </source>
</evidence>
<keyword evidence="2" id="KW-0436">Ligase</keyword>
<dbReference type="GO" id="GO:0044539">
    <property type="term" value="P:long-chain fatty acid import into cell"/>
    <property type="evidence" value="ECO:0007669"/>
    <property type="project" value="TreeGrafter"/>
</dbReference>
<evidence type="ECO:0000256" key="7">
    <source>
        <dbReference type="ARBA" id="ARBA00048666"/>
    </source>
</evidence>
<reference evidence="10 11" key="1">
    <citation type="journal article" date="2021" name="Elife">
        <title>Chloroplast acquisition without the gene transfer in kleptoplastic sea slugs, Plakobranchus ocellatus.</title>
        <authorList>
            <person name="Maeda T."/>
            <person name="Takahashi S."/>
            <person name="Yoshida T."/>
            <person name="Shimamura S."/>
            <person name="Takaki Y."/>
            <person name="Nagai Y."/>
            <person name="Toyoda A."/>
            <person name="Suzuki Y."/>
            <person name="Arimoto A."/>
            <person name="Ishii H."/>
            <person name="Satoh N."/>
            <person name="Nishiyama T."/>
            <person name="Hasebe M."/>
            <person name="Maruyama T."/>
            <person name="Minagawa J."/>
            <person name="Obokata J."/>
            <person name="Shigenobu S."/>
        </authorList>
    </citation>
    <scope>NUCLEOTIDE SEQUENCE [LARGE SCALE GENOMIC DNA]</scope>
</reference>
<dbReference type="GO" id="GO:0005789">
    <property type="term" value="C:endoplasmic reticulum membrane"/>
    <property type="evidence" value="ECO:0007669"/>
    <property type="project" value="TreeGrafter"/>
</dbReference>
<dbReference type="PANTHER" id="PTHR43107">
    <property type="entry name" value="LONG-CHAIN FATTY ACID TRANSPORT PROTEIN"/>
    <property type="match status" value="1"/>
</dbReference>
<dbReference type="EMBL" id="BLXT01008489">
    <property type="protein sequence ID" value="GFO49498.1"/>
    <property type="molecule type" value="Genomic_DNA"/>
</dbReference>
<evidence type="ECO:0000256" key="2">
    <source>
        <dbReference type="ARBA" id="ARBA00022598"/>
    </source>
</evidence>
<dbReference type="InterPro" id="IPR000873">
    <property type="entry name" value="AMP-dep_synth/lig_dom"/>
</dbReference>
<evidence type="ECO:0000259" key="9">
    <source>
        <dbReference type="Pfam" id="PF00501"/>
    </source>
</evidence>
<comment type="caution">
    <text evidence="10">The sequence shown here is derived from an EMBL/GenBank/DDBJ whole genome shotgun (WGS) entry which is preliminary data.</text>
</comment>
<comment type="catalytic activity">
    <reaction evidence="5">
        <text>a very long-chain fatty acid + ATP + CoA = a very long-chain fatty acyl-CoA + AMP + diphosphate</text>
        <dbReference type="Rhea" id="RHEA:54536"/>
        <dbReference type="ChEBI" id="CHEBI:30616"/>
        <dbReference type="ChEBI" id="CHEBI:33019"/>
        <dbReference type="ChEBI" id="CHEBI:57287"/>
        <dbReference type="ChEBI" id="CHEBI:58950"/>
        <dbReference type="ChEBI" id="CHEBI:138261"/>
        <dbReference type="ChEBI" id="CHEBI:456215"/>
    </reaction>
    <physiologicalReaction direction="left-to-right" evidence="5">
        <dbReference type="Rhea" id="RHEA:54537"/>
    </physiologicalReaction>
</comment>
<feature type="region of interest" description="Disordered" evidence="8">
    <location>
        <begin position="30"/>
        <end position="51"/>
    </location>
</feature>
<evidence type="ECO:0000313" key="11">
    <source>
        <dbReference type="Proteomes" id="UP000735302"/>
    </source>
</evidence>
<dbReference type="GO" id="GO:0005524">
    <property type="term" value="F:ATP binding"/>
    <property type="evidence" value="ECO:0007669"/>
    <property type="project" value="UniProtKB-KW"/>
</dbReference>
<evidence type="ECO:0000256" key="5">
    <source>
        <dbReference type="ARBA" id="ARBA00036527"/>
    </source>
</evidence>
<evidence type="ECO:0000256" key="8">
    <source>
        <dbReference type="SAM" id="MobiDB-lite"/>
    </source>
</evidence>
<gene>
    <name evidence="10" type="ORF">PoB_007600300</name>
</gene>
<keyword evidence="11" id="KW-1185">Reference proteome</keyword>
<dbReference type="InterPro" id="IPR042099">
    <property type="entry name" value="ANL_N_sf"/>
</dbReference>
<dbReference type="GO" id="GO:0004467">
    <property type="term" value="F:long-chain fatty acid-CoA ligase activity"/>
    <property type="evidence" value="ECO:0007669"/>
    <property type="project" value="TreeGrafter"/>
</dbReference>
<name>A0AAV4DYR2_9GAST</name>
<evidence type="ECO:0000256" key="1">
    <source>
        <dbReference type="ARBA" id="ARBA00006432"/>
    </source>
</evidence>
<keyword evidence="3" id="KW-0547">Nucleotide-binding</keyword>
<dbReference type="GO" id="GO:0005324">
    <property type="term" value="F:long-chain fatty acid transmembrane transporter activity"/>
    <property type="evidence" value="ECO:0007669"/>
    <property type="project" value="TreeGrafter"/>
</dbReference>
<dbReference type="SUPFAM" id="SSF56801">
    <property type="entry name" value="Acetyl-CoA synthetase-like"/>
    <property type="match status" value="1"/>
</dbReference>
<evidence type="ECO:0000256" key="6">
    <source>
        <dbReference type="ARBA" id="ARBA00041297"/>
    </source>
</evidence>
<keyword evidence="4" id="KW-0067">ATP-binding</keyword>
<dbReference type="Pfam" id="PF00501">
    <property type="entry name" value="AMP-binding"/>
    <property type="match status" value="1"/>
</dbReference>
<evidence type="ECO:0000256" key="4">
    <source>
        <dbReference type="ARBA" id="ARBA00022840"/>
    </source>
</evidence>
<dbReference type="AlphaFoldDB" id="A0AAV4DYR2"/>
<proteinExistence type="inferred from homology"/>
<accession>A0AAV4DYR2</accession>
<comment type="catalytic activity">
    <reaction evidence="7">
        <text>tetracosanoate + ATP + CoA = tetracosanoyl-CoA + AMP + diphosphate</text>
        <dbReference type="Rhea" id="RHEA:33639"/>
        <dbReference type="ChEBI" id="CHEBI:30616"/>
        <dbReference type="ChEBI" id="CHEBI:31014"/>
        <dbReference type="ChEBI" id="CHEBI:33019"/>
        <dbReference type="ChEBI" id="CHEBI:57287"/>
        <dbReference type="ChEBI" id="CHEBI:65052"/>
        <dbReference type="ChEBI" id="CHEBI:456215"/>
    </reaction>
    <physiologicalReaction direction="left-to-right" evidence="7">
        <dbReference type="Rhea" id="RHEA:33640"/>
    </physiologicalReaction>
</comment>
<dbReference type="Gene3D" id="3.40.50.12780">
    <property type="entry name" value="N-terminal domain of ligase-like"/>
    <property type="match status" value="1"/>
</dbReference>
<comment type="similarity">
    <text evidence="1">Belongs to the ATP-dependent AMP-binding enzyme family.</text>
</comment>
<dbReference type="Proteomes" id="UP000735302">
    <property type="component" value="Unassembled WGS sequence"/>
</dbReference>
<sequence>MGLWEKFQIFGFEDHLCPFPLTKNLHRAHPSSGWPADPGEGQKTGMLRGKQAPRSISNLGEDVSKRGEGADPLFYVYTSGTTGLPKAAVISNIRFCYMAYGVELFFKLKPEDVNYISLPLYHTAGGILGAGQAVLKGTTLALRAKFSASQFWTDCVKYNCTVSFKDASSNKKFFFAISQRTLLFTHSQKR</sequence>
<evidence type="ECO:0000256" key="3">
    <source>
        <dbReference type="ARBA" id="ARBA00022741"/>
    </source>
</evidence>
<dbReference type="PANTHER" id="PTHR43107:SF15">
    <property type="entry name" value="FATTY ACID TRANSPORT PROTEIN 3, ISOFORM A"/>
    <property type="match status" value="1"/>
</dbReference>
<dbReference type="GO" id="GO:0005886">
    <property type="term" value="C:plasma membrane"/>
    <property type="evidence" value="ECO:0007669"/>
    <property type="project" value="TreeGrafter"/>
</dbReference>
<dbReference type="PROSITE" id="PS00455">
    <property type="entry name" value="AMP_BINDING"/>
    <property type="match status" value="1"/>
</dbReference>
<feature type="domain" description="AMP-dependent synthetase/ligase" evidence="9">
    <location>
        <begin position="60"/>
        <end position="163"/>
    </location>
</feature>